<dbReference type="GeneID" id="129602974"/>
<evidence type="ECO:0000313" key="9">
    <source>
        <dbReference type="RefSeq" id="XP_055358116.1"/>
    </source>
</evidence>
<dbReference type="Pfam" id="PF17919">
    <property type="entry name" value="RT_RNaseH_2"/>
    <property type="match status" value="1"/>
</dbReference>
<dbReference type="GO" id="GO:0003964">
    <property type="term" value="F:RNA-directed DNA polymerase activity"/>
    <property type="evidence" value="ECO:0007669"/>
    <property type="project" value="UniProtKB-KW"/>
</dbReference>
<evidence type="ECO:0000256" key="1">
    <source>
        <dbReference type="ARBA" id="ARBA00022679"/>
    </source>
</evidence>
<dbReference type="GO" id="GO:0003676">
    <property type="term" value="F:nucleic acid binding"/>
    <property type="evidence" value="ECO:0007669"/>
    <property type="project" value="InterPro"/>
</dbReference>
<dbReference type="InterPro" id="IPR036397">
    <property type="entry name" value="RNaseH_sf"/>
</dbReference>
<dbReference type="Pfam" id="PF17921">
    <property type="entry name" value="Integrase_H2C2"/>
    <property type="match status" value="1"/>
</dbReference>
<evidence type="ECO:0000256" key="5">
    <source>
        <dbReference type="ARBA" id="ARBA00022801"/>
    </source>
</evidence>
<dbReference type="PANTHER" id="PTHR41694">
    <property type="entry name" value="ENDOGENOUS RETROVIRUS GROUP K MEMBER POL PROTEIN"/>
    <property type="match status" value="1"/>
</dbReference>
<keyword evidence="3" id="KW-0540">Nuclease</keyword>
<name>A0A9W2X8I4_BETSP</name>
<dbReference type="PROSITE" id="PS50879">
    <property type="entry name" value="RNASE_H_1"/>
    <property type="match status" value="1"/>
</dbReference>
<keyword evidence="1" id="KW-0808">Transferase</keyword>
<keyword evidence="8" id="KW-1185">Reference proteome</keyword>
<dbReference type="InterPro" id="IPR002156">
    <property type="entry name" value="RNaseH_domain"/>
</dbReference>
<dbReference type="AlphaFoldDB" id="A0A9W2X8I4"/>
<dbReference type="InterPro" id="IPR041588">
    <property type="entry name" value="Integrase_H2C2"/>
</dbReference>
<keyword evidence="2" id="KW-0548">Nucleotidyltransferase</keyword>
<dbReference type="Gene3D" id="3.30.420.10">
    <property type="entry name" value="Ribonuclease H-like superfamily/Ribonuclease H"/>
    <property type="match status" value="1"/>
</dbReference>
<dbReference type="PANTHER" id="PTHR41694:SF5">
    <property type="entry name" value="RIBONUCLEASE H"/>
    <property type="match status" value="1"/>
</dbReference>
<dbReference type="KEGG" id="bspl:129602974"/>
<reference evidence="9" key="1">
    <citation type="submission" date="2025-08" db="UniProtKB">
        <authorList>
            <consortium name="RefSeq"/>
        </authorList>
    </citation>
    <scope>IDENTIFICATION</scope>
</reference>
<dbReference type="InterPro" id="IPR041577">
    <property type="entry name" value="RT_RNaseH_2"/>
</dbReference>
<feature type="domain" description="RNase H type-1" evidence="7">
    <location>
        <begin position="174"/>
        <end position="324"/>
    </location>
</feature>
<dbReference type="SUPFAM" id="SSF53098">
    <property type="entry name" value="Ribonuclease H-like"/>
    <property type="match status" value="1"/>
</dbReference>
<dbReference type="SUPFAM" id="SSF56672">
    <property type="entry name" value="DNA/RNA polymerases"/>
    <property type="match status" value="1"/>
</dbReference>
<protein>
    <submittedName>
        <fullName evidence="9">Uncharacterized protein LOC129602974 isoform X1</fullName>
    </submittedName>
</protein>
<gene>
    <name evidence="9" type="primary">LOC129602974</name>
</gene>
<evidence type="ECO:0000256" key="3">
    <source>
        <dbReference type="ARBA" id="ARBA00022722"/>
    </source>
</evidence>
<keyword evidence="6" id="KW-0695">RNA-directed DNA polymerase</keyword>
<evidence type="ECO:0000313" key="8">
    <source>
        <dbReference type="Proteomes" id="UP000515150"/>
    </source>
</evidence>
<evidence type="ECO:0000256" key="2">
    <source>
        <dbReference type="ARBA" id="ARBA00022695"/>
    </source>
</evidence>
<dbReference type="RefSeq" id="XP_055358116.1">
    <property type="nucleotide sequence ID" value="XM_055502141.1"/>
</dbReference>
<evidence type="ECO:0000256" key="4">
    <source>
        <dbReference type="ARBA" id="ARBA00022759"/>
    </source>
</evidence>
<sequence length="472" mass="52085">MAFETVKMLLQQAPALALPDYEKTFLLYVSCRQEHACGVLAQMTGVGTHAQPIAYYSVSLNPVELGLPTCYRHLAAAYLIYEKASALSMGYPIEILSHHKLVNLIERGKFVLTAPRLSDYHRLLEYLDVTIRVCKVKNPANAIPLPNEGEEHECVAEAERYAKLRSDLSATPLDRVDMSLFVDGSCYRQGSELKAGFAVVQEKDGNMEVMTAQECTQPCSAQLAELKALTAACNFAAGKRANIYTDSAFAHGVCHLFGAAWKGRGFKKTDGSPVTHGEQIRQLLLAMMKPAALAIIKCTAHKRDDSLITQGNAAADRATKTAANAEATALLVVHAIDNEDQITFKDLCLLQEEVSDAERQLWVERGAARGADGLWRNHEGLLIAPSGLLSLLIHEAHGLSHESRGEVVRRIKEWNFWAPKLYQYVDETLSRCETCLKCNIRQGTVPPEGHLPIPDGPFKHLTLDFVDMIHPV</sequence>
<proteinExistence type="predicted"/>
<dbReference type="Gene3D" id="3.10.20.370">
    <property type="match status" value="1"/>
</dbReference>
<dbReference type="OrthoDB" id="8947436at2759"/>
<dbReference type="Proteomes" id="UP000515150">
    <property type="component" value="Chromosome 14"/>
</dbReference>
<dbReference type="InterPro" id="IPR043502">
    <property type="entry name" value="DNA/RNA_pol_sf"/>
</dbReference>
<dbReference type="InterPro" id="IPR012337">
    <property type="entry name" value="RNaseH-like_sf"/>
</dbReference>
<organism evidence="8 9">
    <name type="scientific">Betta splendens</name>
    <name type="common">Siamese fighting fish</name>
    <dbReference type="NCBI Taxonomy" id="158456"/>
    <lineage>
        <taxon>Eukaryota</taxon>
        <taxon>Metazoa</taxon>
        <taxon>Chordata</taxon>
        <taxon>Craniata</taxon>
        <taxon>Vertebrata</taxon>
        <taxon>Euteleostomi</taxon>
        <taxon>Actinopterygii</taxon>
        <taxon>Neopterygii</taxon>
        <taxon>Teleostei</taxon>
        <taxon>Neoteleostei</taxon>
        <taxon>Acanthomorphata</taxon>
        <taxon>Anabantaria</taxon>
        <taxon>Anabantiformes</taxon>
        <taxon>Anabantoidei</taxon>
        <taxon>Osphronemidae</taxon>
        <taxon>Betta</taxon>
    </lineage>
</organism>
<accession>A0A9W2X8I4</accession>
<evidence type="ECO:0000259" key="7">
    <source>
        <dbReference type="PROSITE" id="PS50879"/>
    </source>
</evidence>
<dbReference type="Gene3D" id="1.10.340.70">
    <property type="match status" value="1"/>
</dbReference>
<evidence type="ECO:0000256" key="6">
    <source>
        <dbReference type="ARBA" id="ARBA00022918"/>
    </source>
</evidence>
<dbReference type="GO" id="GO:0004523">
    <property type="term" value="F:RNA-DNA hybrid ribonuclease activity"/>
    <property type="evidence" value="ECO:0007669"/>
    <property type="project" value="InterPro"/>
</dbReference>
<keyword evidence="4" id="KW-0255">Endonuclease</keyword>
<dbReference type="Pfam" id="PF00075">
    <property type="entry name" value="RNase_H"/>
    <property type="match status" value="1"/>
</dbReference>
<keyword evidence="5" id="KW-0378">Hydrolase</keyword>